<proteinExistence type="predicted"/>
<accession>A0A6N2L114</accession>
<evidence type="ECO:0000313" key="2">
    <source>
        <dbReference type="EMBL" id="VFU33025.1"/>
    </source>
</evidence>
<evidence type="ECO:0008006" key="3">
    <source>
        <dbReference type="Google" id="ProtNLM"/>
    </source>
</evidence>
<protein>
    <recommendedName>
        <fullName evidence="3">ZF-HD dimerization-type domain-containing protein</fullName>
    </recommendedName>
</protein>
<reference evidence="2" key="1">
    <citation type="submission" date="2019-03" db="EMBL/GenBank/DDBJ databases">
        <authorList>
            <person name="Mank J."/>
            <person name="Almeida P."/>
        </authorList>
    </citation>
    <scope>NUCLEOTIDE SEQUENCE</scope>
    <source>
        <strain evidence="2">78183</strain>
    </source>
</reference>
<sequence length="100" mass="11564">MYQFAERVGWKMQKRDEELVQGFCNEVGVDKAWVRKNTSNGNHNDILRSNNLEISNHSNNETTQNNNSSEGLNHHHNHHHFENESHVAPVMVHNGAPHLF</sequence>
<dbReference type="Gene3D" id="1.10.10.60">
    <property type="entry name" value="Homeodomain-like"/>
    <property type="match status" value="1"/>
</dbReference>
<evidence type="ECO:0000256" key="1">
    <source>
        <dbReference type="SAM" id="MobiDB-lite"/>
    </source>
</evidence>
<dbReference type="EMBL" id="CAADRP010000879">
    <property type="protein sequence ID" value="VFU33025.1"/>
    <property type="molecule type" value="Genomic_DNA"/>
</dbReference>
<feature type="compositionally biased region" description="Low complexity" evidence="1">
    <location>
        <begin position="55"/>
        <end position="71"/>
    </location>
</feature>
<name>A0A6N2L114_SALVM</name>
<feature type="region of interest" description="Disordered" evidence="1">
    <location>
        <begin position="39"/>
        <end position="87"/>
    </location>
</feature>
<organism evidence="2">
    <name type="scientific">Salix viminalis</name>
    <name type="common">Common osier</name>
    <name type="synonym">Basket willow</name>
    <dbReference type="NCBI Taxonomy" id="40686"/>
    <lineage>
        <taxon>Eukaryota</taxon>
        <taxon>Viridiplantae</taxon>
        <taxon>Streptophyta</taxon>
        <taxon>Embryophyta</taxon>
        <taxon>Tracheophyta</taxon>
        <taxon>Spermatophyta</taxon>
        <taxon>Magnoliopsida</taxon>
        <taxon>eudicotyledons</taxon>
        <taxon>Gunneridae</taxon>
        <taxon>Pentapetalae</taxon>
        <taxon>rosids</taxon>
        <taxon>fabids</taxon>
        <taxon>Malpighiales</taxon>
        <taxon>Salicaceae</taxon>
        <taxon>Saliceae</taxon>
        <taxon>Salix</taxon>
    </lineage>
</organism>
<dbReference type="AlphaFoldDB" id="A0A6N2L114"/>
<gene>
    <name evidence="2" type="ORF">SVIM_LOCUS148792</name>
</gene>
<feature type="compositionally biased region" description="Polar residues" evidence="1">
    <location>
        <begin position="39"/>
        <end position="54"/>
    </location>
</feature>